<dbReference type="Gene3D" id="2.130.10.30">
    <property type="entry name" value="Regulator of chromosome condensation 1/beta-lactamase-inhibitor protein II"/>
    <property type="match status" value="2"/>
</dbReference>
<proteinExistence type="predicted"/>
<accession>A0AAE3EB98</accession>
<reference evidence="1" key="1">
    <citation type="submission" date="2021-10" db="EMBL/GenBank/DDBJ databases">
        <title>Anaerobic single-cell dispensing facilitates the cultivation of human gut bacteria.</title>
        <authorList>
            <person name="Afrizal A."/>
        </authorList>
    </citation>
    <scope>NUCLEOTIDE SEQUENCE</scope>
    <source>
        <strain evidence="1">CLA-AA-H215</strain>
    </source>
</reference>
<dbReference type="InterPro" id="IPR009091">
    <property type="entry name" value="RCC1/BLIP-II"/>
</dbReference>
<dbReference type="AlphaFoldDB" id="A0AAE3EB98"/>
<keyword evidence="2" id="KW-1185">Reference proteome</keyword>
<sequence>MYICPVCGKKNKTENGICTSCRFDRSRNYEAYATISPLKGKNNHAISKKKQDYESKQRPGAFACSKCKSIRFHIFPETNKILCVDCGMEIRQDELPWKQPEYKANTPVPNPVSPAISTSAPQSALTISPFALQKFPFVSVQFLAYAAAIKENGEITYTDQSNKEEFNQWKNIKALAGDSVHTVALKSDGTVSAIGNNEDGQCDVFSWKNIAAITTGIASIGYDAKMSSARYTLALRNDGTIVATKGIPCRDEIQQWKDIVSVAVSRRILVGLKVDGTVVAAGNNQIDQLDVTNWKNIKKIACGFVHAVGLTGDGTIVTAVSDLPGNSGRKTLCNAFEVEWKNIVSISCGDVHTVGLRTDGTVVATGLNNYNQCDTSSWRDIIDISCARNTTIGLKKDGTIITTGESRGIFGHKDLSTWHDIIAIECRRDHLIGLKADGTVCVSGCDDLSGVRIPDIYNRRENHSL</sequence>
<evidence type="ECO:0008006" key="3">
    <source>
        <dbReference type="Google" id="ProtNLM"/>
    </source>
</evidence>
<dbReference type="Proteomes" id="UP001198182">
    <property type="component" value="Unassembled WGS sequence"/>
</dbReference>
<dbReference type="PANTHER" id="PTHR45982">
    <property type="entry name" value="REGULATOR OF CHROMOSOME CONDENSATION"/>
    <property type="match status" value="1"/>
</dbReference>
<organism evidence="1 2">
    <name type="scientific">Hominifimenecus microfluidus</name>
    <dbReference type="NCBI Taxonomy" id="2885348"/>
    <lineage>
        <taxon>Bacteria</taxon>
        <taxon>Bacillati</taxon>
        <taxon>Bacillota</taxon>
        <taxon>Clostridia</taxon>
        <taxon>Lachnospirales</taxon>
        <taxon>Lachnospiraceae</taxon>
        <taxon>Hominifimenecus</taxon>
    </lineage>
</organism>
<evidence type="ECO:0000313" key="1">
    <source>
        <dbReference type="EMBL" id="MCC2231462.1"/>
    </source>
</evidence>
<dbReference type="SUPFAM" id="SSF50985">
    <property type="entry name" value="RCC1/BLIP-II"/>
    <property type="match status" value="1"/>
</dbReference>
<dbReference type="Pfam" id="PF13540">
    <property type="entry name" value="RCC1_2"/>
    <property type="match status" value="1"/>
</dbReference>
<dbReference type="EMBL" id="JAJEQR010000030">
    <property type="protein sequence ID" value="MCC2231462.1"/>
    <property type="molecule type" value="Genomic_DNA"/>
</dbReference>
<protein>
    <recommendedName>
        <fullName evidence="3">Chromosome condensation regulator</fullName>
    </recommendedName>
</protein>
<evidence type="ECO:0000313" key="2">
    <source>
        <dbReference type="Proteomes" id="UP001198182"/>
    </source>
</evidence>
<dbReference type="PANTHER" id="PTHR45982:SF1">
    <property type="entry name" value="REGULATOR OF CHROMOSOME CONDENSATION"/>
    <property type="match status" value="1"/>
</dbReference>
<dbReference type="InterPro" id="IPR051553">
    <property type="entry name" value="Ran_GTPase-activating"/>
</dbReference>
<name>A0AAE3EB98_9FIRM</name>
<gene>
    <name evidence="1" type="ORF">LKD81_10705</name>
</gene>
<comment type="caution">
    <text evidence="1">The sequence shown here is derived from an EMBL/GenBank/DDBJ whole genome shotgun (WGS) entry which is preliminary data.</text>
</comment>